<dbReference type="SUPFAM" id="SSF53822">
    <property type="entry name" value="Periplasmic binding protein-like I"/>
    <property type="match status" value="1"/>
</dbReference>
<evidence type="ECO:0000256" key="2">
    <source>
        <dbReference type="ARBA" id="ARBA00022729"/>
    </source>
</evidence>
<feature type="chain" id="PRO_5038729602" evidence="3">
    <location>
        <begin position="20"/>
        <end position="362"/>
    </location>
</feature>
<dbReference type="GO" id="GO:0030246">
    <property type="term" value="F:carbohydrate binding"/>
    <property type="evidence" value="ECO:0007669"/>
    <property type="project" value="TreeGrafter"/>
</dbReference>
<sequence length="362" mass="39028">MKKYAWMLVAMALVLVVAACGNGKDSSGTAEGNKGKVGIAMPTKSSERWVNDGNNMVKEFEKLGYDTDLQYGEDVVENQVSQIENMITKGVNAIVVASIDGESLTDVLQKAHDAGVKVIAYDRLIKKSEYVDYYATFDNFKVGVLQGSYIEEKLGLKDGKGPFNIELFGGSPDDNNAYFFFDGAMSILQPYIDSGKLVVRSKQTTMAQAATLRWDGAAAQARMDNLLSANYASGSLDAVLSPYDGISIGILSSLKGVGYGTGDRKLPVVTGQDAELASVKSILAGEQTQTVFKDTRELAKKAVEMTESVLQGTEAEVNDTTTYDNGAKIVPSYLLEPVSVDQINADQVLVDSGYYTKDQLAE</sequence>
<feature type="signal peptide" evidence="3">
    <location>
        <begin position="1"/>
        <end position="19"/>
    </location>
</feature>
<dbReference type="NCBIfam" id="NF040907">
    <property type="entry name" value="ChvE"/>
    <property type="match status" value="1"/>
</dbReference>
<dbReference type="Gene3D" id="3.40.50.2300">
    <property type="match status" value="2"/>
</dbReference>
<dbReference type="CDD" id="cd19994">
    <property type="entry name" value="PBP1_ChvE"/>
    <property type="match status" value="1"/>
</dbReference>
<keyword evidence="2 3" id="KW-0732">Signal</keyword>
<evidence type="ECO:0000313" key="5">
    <source>
        <dbReference type="EMBL" id="ASA21082.1"/>
    </source>
</evidence>
<name>A0A2Z2KJG4_9BACL</name>
<gene>
    <name evidence="5" type="ORF">B9T62_09960</name>
</gene>
<dbReference type="EMBL" id="CP021780">
    <property type="protein sequence ID" value="ASA21082.1"/>
    <property type="molecule type" value="Genomic_DNA"/>
</dbReference>
<evidence type="ECO:0000256" key="1">
    <source>
        <dbReference type="ARBA" id="ARBA00004196"/>
    </source>
</evidence>
<protein>
    <submittedName>
        <fullName evidence="5">Sugar ABC transporter substrate-binding protein</fullName>
    </submittedName>
</protein>
<dbReference type="PROSITE" id="PS51257">
    <property type="entry name" value="PROKAR_LIPOPROTEIN"/>
    <property type="match status" value="1"/>
</dbReference>
<dbReference type="InterPro" id="IPR028082">
    <property type="entry name" value="Peripla_BP_I"/>
</dbReference>
<feature type="domain" description="Periplasmic binding protein" evidence="4">
    <location>
        <begin position="37"/>
        <end position="313"/>
    </location>
</feature>
<organism evidence="5 6">
    <name type="scientific">Paenibacillus donghaensis</name>
    <dbReference type="NCBI Taxonomy" id="414771"/>
    <lineage>
        <taxon>Bacteria</taxon>
        <taxon>Bacillati</taxon>
        <taxon>Bacillota</taxon>
        <taxon>Bacilli</taxon>
        <taxon>Bacillales</taxon>
        <taxon>Paenibacillaceae</taxon>
        <taxon>Paenibacillus</taxon>
    </lineage>
</organism>
<dbReference type="AlphaFoldDB" id="A0A2Z2KJG4"/>
<evidence type="ECO:0000256" key="3">
    <source>
        <dbReference type="SAM" id="SignalP"/>
    </source>
</evidence>
<dbReference type="KEGG" id="pdh:B9T62_09960"/>
<dbReference type="Pfam" id="PF13407">
    <property type="entry name" value="Peripla_BP_4"/>
    <property type="match status" value="1"/>
</dbReference>
<dbReference type="RefSeq" id="WP_087915095.1">
    <property type="nucleotide sequence ID" value="NZ_CP021780.1"/>
</dbReference>
<dbReference type="PANTHER" id="PTHR30036">
    <property type="entry name" value="D-XYLOSE-BINDING PERIPLASMIC PROTEIN"/>
    <property type="match status" value="1"/>
</dbReference>
<dbReference type="InterPro" id="IPR025997">
    <property type="entry name" value="SBP_2_dom"/>
</dbReference>
<accession>A0A2Z2KJG4</accession>
<comment type="subcellular location">
    <subcellularLocation>
        <location evidence="1">Cell envelope</location>
    </subcellularLocation>
</comment>
<evidence type="ECO:0000259" key="4">
    <source>
        <dbReference type="Pfam" id="PF13407"/>
    </source>
</evidence>
<dbReference type="OrthoDB" id="9769193at2"/>
<proteinExistence type="predicted"/>
<dbReference type="GO" id="GO:0030288">
    <property type="term" value="C:outer membrane-bounded periplasmic space"/>
    <property type="evidence" value="ECO:0007669"/>
    <property type="project" value="TreeGrafter"/>
</dbReference>
<dbReference type="InterPro" id="IPR049784">
    <property type="entry name" value="ChvE-like"/>
</dbReference>
<evidence type="ECO:0000313" key="6">
    <source>
        <dbReference type="Proteomes" id="UP000249890"/>
    </source>
</evidence>
<dbReference type="InterPro" id="IPR050555">
    <property type="entry name" value="Bact_Solute-Bind_Prot2"/>
</dbReference>
<dbReference type="Proteomes" id="UP000249890">
    <property type="component" value="Chromosome"/>
</dbReference>
<reference evidence="5 6" key="1">
    <citation type="submission" date="2017-06" db="EMBL/GenBank/DDBJ databases">
        <title>Complete genome sequence of Paenibacillus donghaensis KCTC 13049T isolated from East Sea sediment, South Korea.</title>
        <authorList>
            <person name="Jung B.K."/>
            <person name="Hong S.-J."/>
            <person name="Shin J.-H."/>
        </authorList>
    </citation>
    <scope>NUCLEOTIDE SEQUENCE [LARGE SCALE GENOMIC DNA]</scope>
    <source>
        <strain evidence="5 6">KCTC 13049</strain>
    </source>
</reference>
<dbReference type="PANTHER" id="PTHR30036:SF1">
    <property type="entry name" value="D-XYLOSE-BINDING PERIPLASMIC PROTEIN"/>
    <property type="match status" value="1"/>
</dbReference>
<keyword evidence="6" id="KW-1185">Reference proteome</keyword>